<dbReference type="GO" id="GO:0003677">
    <property type="term" value="F:DNA binding"/>
    <property type="evidence" value="ECO:0007669"/>
    <property type="project" value="UniProtKB-KW"/>
</dbReference>
<dbReference type="InterPro" id="IPR050679">
    <property type="entry name" value="Bact_HTH_transcr_reg"/>
</dbReference>
<evidence type="ECO:0000256" key="2">
    <source>
        <dbReference type="ARBA" id="ARBA00023125"/>
    </source>
</evidence>
<dbReference type="OrthoDB" id="3214900at2"/>
<dbReference type="GO" id="GO:0045892">
    <property type="term" value="P:negative regulation of DNA-templated transcription"/>
    <property type="evidence" value="ECO:0007669"/>
    <property type="project" value="TreeGrafter"/>
</dbReference>
<dbReference type="InterPro" id="IPR036388">
    <property type="entry name" value="WH-like_DNA-bd_sf"/>
</dbReference>
<evidence type="ECO:0000313" key="5">
    <source>
        <dbReference type="EMBL" id="KIH97009.1"/>
    </source>
</evidence>
<dbReference type="PRINTS" id="PR00035">
    <property type="entry name" value="HTHGNTR"/>
</dbReference>
<dbReference type="Proteomes" id="UP000031675">
    <property type="component" value="Unassembled WGS sequence"/>
</dbReference>
<proteinExistence type="predicted"/>
<evidence type="ECO:0000259" key="4">
    <source>
        <dbReference type="PROSITE" id="PS50949"/>
    </source>
</evidence>
<dbReference type="Pfam" id="PF07702">
    <property type="entry name" value="UTRA"/>
    <property type="match status" value="1"/>
</dbReference>
<evidence type="ECO:0000313" key="6">
    <source>
        <dbReference type="Proteomes" id="UP000031675"/>
    </source>
</evidence>
<dbReference type="SMART" id="SM00866">
    <property type="entry name" value="UTRA"/>
    <property type="match status" value="1"/>
</dbReference>
<dbReference type="STRING" id="183763.LP52_21395"/>
<sequence length="272" mass="30803">MAALSDEIADDLVRRINQGEIEPGRRLPTEDELMKRYGVSLNTVRRALDDLAQRGRIVKQQGSGSRVPERLRPTVHLASAVRGLPDDERYTRYLERLGGQLGEPRLALTVTTVKLEDAERIARLLKLDRFGDKSDLWRRRCDRIFGAKLWERQDSYYPGGIAAGTRLRDPVDIEEGTREVLASLGFPQTWSWDVIRAEMPSHEQQRAFGIGRGVPLLVQERLAYGGDSEHPERPVRYTETVMPADRHQLMYTEGATTEDALEEAMAASSHPD</sequence>
<name>A0A0C2FCW1_9ACTN</name>
<reference evidence="6" key="1">
    <citation type="journal article" date="2015" name="Chem. Biol.">
        <title>Structure, bioactivity, and resistance mechanism of streptomonomicin, an unusual lasso Peptide from an understudied halophilic actinomycete.</title>
        <authorList>
            <person name="Metelev M."/>
            <person name="Tietz J.I."/>
            <person name="Melby J.O."/>
            <person name="Blair P.M."/>
            <person name="Zhu L."/>
            <person name="Livnat I."/>
            <person name="Severinov K."/>
            <person name="Mitchell D.A."/>
        </authorList>
    </citation>
    <scope>NUCLEOTIDE SEQUENCE [LARGE SCALE GENOMIC DNA]</scope>
    <source>
        <strain evidence="6">YIM 90003</strain>
    </source>
</reference>
<accession>A0A0C2FCW1</accession>
<dbReference type="PROSITE" id="PS50949">
    <property type="entry name" value="HTH_GNTR"/>
    <property type="match status" value="1"/>
</dbReference>
<keyword evidence="6" id="KW-1185">Reference proteome</keyword>
<protein>
    <recommendedName>
        <fullName evidence="4">HTH gntR-type domain-containing protein</fullName>
    </recommendedName>
</protein>
<dbReference type="InterPro" id="IPR000524">
    <property type="entry name" value="Tscrpt_reg_HTH_GntR"/>
</dbReference>
<dbReference type="GO" id="GO:0003700">
    <property type="term" value="F:DNA-binding transcription factor activity"/>
    <property type="evidence" value="ECO:0007669"/>
    <property type="project" value="InterPro"/>
</dbReference>
<evidence type="ECO:0000256" key="1">
    <source>
        <dbReference type="ARBA" id="ARBA00023015"/>
    </source>
</evidence>
<dbReference type="EMBL" id="JROO01000044">
    <property type="protein sequence ID" value="KIH97009.1"/>
    <property type="molecule type" value="Genomic_DNA"/>
</dbReference>
<dbReference type="PANTHER" id="PTHR44846:SF17">
    <property type="entry name" value="GNTR-FAMILY TRANSCRIPTIONAL REGULATOR"/>
    <property type="match status" value="1"/>
</dbReference>
<comment type="caution">
    <text evidence="5">The sequence shown here is derived from an EMBL/GenBank/DDBJ whole genome shotgun (WGS) entry which is preliminary data.</text>
</comment>
<dbReference type="Gene3D" id="1.10.10.10">
    <property type="entry name" value="Winged helix-like DNA-binding domain superfamily/Winged helix DNA-binding domain"/>
    <property type="match status" value="1"/>
</dbReference>
<dbReference type="Gene3D" id="3.40.1410.10">
    <property type="entry name" value="Chorismate lyase-like"/>
    <property type="match status" value="1"/>
</dbReference>
<dbReference type="InterPro" id="IPR036390">
    <property type="entry name" value="WH_DNA-bd_sf"/>
</dbReference>
<evidence type="ECO:0000256" key="3">
    <source>
        <dbReference type="ARBA" id="ARBA00023163"/>
    </source>
</evidence>
<dbReference type="RefSeq" id="WP_040276213.1">
    <property type="nucleotide sequence ID" value="NZ_JROO01000044.1"/>
</dbReference>
<dbReference type="CDD" id="cd07377">
    <property type="entry name" value="WHTH_GntR"/>
    <property type="match status" value="1"/>
</dbReference>
<dbReference type="InterPro" id="IPR011663">
    <property type="entry name" value="UTRA"/>
</dbReference>
<feature type="domain" description="HTH gntR-type" evidence="4">
    <location>
        <begin position="2"/>
        <end position="70"/>
    </location>
</feature>
<keyword evidence="2" id="KW-0238">DNA-binding</keyword>
<dbReference type="AlphaFoldDB" id="A0A0C2FCW1"/>
<dbReference type="SUPFAM" id="SSF46785">
    <property type="entry name" value="Winged helix' DNA-binding domain"/>
    <property type="match status" value="1"/>
</dbReference>
<dbReference type="PANTHER" id="PTHR44846">
    <property type="entry name" value="MANNOSYL-D-GLYCERATE TRANSPORT/METABOLISM SYSTEM REPRESSOR MNGR-RELATED"/>
    <property type="match status" value="1"/>
</dbReference>
<dbReference type="Pfam" id="PF00392">
    <property type="entry name" value="GntR"/>
    <property type="match status" value="1"/>
</dbReference>
<dbReference type="SMART" id="SM00345">
    <property type="entry name" value="HTH_GNTR"/>
    <property type="match status" value="1"/>
</dbReference>
<dbReference type="SUPFAM" id="SSF64288">
    <property type="entry name" value="Chorismate lyase-like"/>
    <property type="match status" value="1"/>
</dbReference>
<dbReference type="InterPro" id="IPR028978">
    <property type="entry name" value="Chorismate_lyase_/UTRA_dom_sf"/>
</dbReference>
<organism evidence="5 6">
    <name type="scientific">Streptomonospora alba</name>
    <dbReference type="NCBI Taxonomy" id="183763"/>
    <lineage>
        <taxon>Bacteria</taxon>
        <taxon>Bacillati</taxon>
        <taxon>Actinomycetota</taxon>
        <taxon>Actinomycetes</taxon>
        <taxon>Streptosporangiales</taxon>
        <taxon>Nocardiopsidaceae</taxon>
        <taxon>Streptomonospora</taxon>
    </lineage>
</organism>
<gene>
    <name evidence="5" type="ORF">LP52_21395</name>
</gene>
<keyword evidence="3" id="KW-0804">Transcription</keyword>
<keyword evidence="1" id="KW-0805">Transcription regulation</keyword>